<dbReference type="AlphaFoldDB" id="A0A4Y2LSN3"/>
<accession>A0A4Y2LSN3</accession>
<name>A0A4Y2LSN3_ARAVE</name>
<evidence type="ECO:0000313" key="2">
    <source>
        <dbReference type="Proteomes" id="UP000499080"/>
    </source>
</evidence>
<sequence length="37" mass="4382">MKAKVELKSEEEKRAGCEKTHCIICAETFEEDWIHCR</sequence>
<dbReference type="EMBL" id="BGPR01006299">
    <property type="protein sequence ID" value="GBN17811.1"/>
    <property type="molecule type" value="Genomic_DNA"/>
</dbReference>
<keyword evidence="2" id="KW-1185">Reference proteome</keyword>
<gene>
    <name evidence="1" type="ORF">AVEN_177470_1</name>
</gene>
<comment type="caution">
    <text evidence="1">The sequence shown here is derived from an EMBL/GenBank/DDBJ whole genome shotgun (WGS) entry which is preliminary data.</text>
</comment>
<protein>
    <submittedName>
        <fullName evidence="1">Uncharacterized protein</fullName>
    </submittedName>
</protein>
<organism evidence="1 2">
    <name type="scientific">Araneus ventricosus</name>
    <name type="common">Orbweaver spider</name>
    <name type="synonym">Epeira ventricosa</name>
    <dbReference type="NCBI Taxonomy" id="182803"/>
    <lineage>
        <taxon>Eukaryota</taxon>
        <taxon>Metazoa</taxon>
        <taxon>Ecdysozoa</taxon>
        <taxon>Arthropoda</taxon>
        <taxon>Chelicerata</taxon>
        <taxon>Arachnida</taxon>
        <taxon>Araneae</taxon>
        <taxon>Araneomorphae</taxon>
        <taxon>Entelegynae</taxon>
        <taxon>Araneoidea</taxon>
        <taxon>Araneidae</taxon>
        <taxon>Araneus</taxon>
    </lineage>
</organism>
<evidence type="ECO:0000313" key="1">
    <source>
        <dbReference type="EMBL" id="GBN17811.1"/>
    </source>
</evidence>
<reference evidence="1 2" key="1">
    <citation type="journal article" date="2019" name="Sci. Rep.">
        <title>Orb-weaving spider Araneus ventricosus genome elucidates the spidroin gene catalogue.</title>
        <authorList>
            <person name="Kono N."/>
            <person name="Nakamura H."/>
            <person name="Ohtoshi R."/>
            <person name="Moran D.A.P."/>
            <person name="Shinohara A."/>
            <person name="Yoshida Y."/>
            <person name="Fujiwara M."/>
            <person name="Mori M."/>
            <person name="Tomita M."/>
            <person name="Arakawa K."/>
        </authorList>
    </citation>
    <scope>NUCLEOTIDE SEQUENCE [LARGE SCALE GENOMIC DNA]</scope>
</reference>
<dbReference type="Proteomes" id="UP000499080">
    <property type="component" value="Unassembled WGS sequence"/>
</dbReference>
<feature type="non-terminal residue" evidence="1">
    <location>
        <position position="37"/>
    </location>
</feature>
<proteinExistence type="predicted"/>